<accession>A0A517N0C8</accession>
<dbReference type="InterPro" id="IPR002514">
    <property type="entry name" value="Transposase_8"/>
</dbReference>
<dbReference type="KEGG" id="amob:HG15A2_39250"/>
<reference evidence="1 2" key="1">
    <citation type="submission" date="2019-02" db="EMBL/GenBank/DDBJ databases">
        <title>Deep-cultivation of Planctomycetes and their phenomic and genomic characterization uncovers novel biology.</title>
        <authorList>
            <person name="Wiegand S."/>
            <person name="Jogler M."/>
            <person name="Boedeker C."/>
            <person name="Pinto D."/>
            <person name="Vollmers J."/>
            <person name="Rivas-Marin E."/>
            <person name="Kohn T."/>
            <person name="Peeters S.H."/>
            <person name="Heuer A."/>
            <person name="Rast P."/>
            <person name="Oberbeckmann S."/>
            <person name="Bunk B."/>
            <person name="Jeske O."/>
            <person name="Meyerdierks A."/>
            <person name="Storesund J.E."/>
            <person name="Kallscheuer N."/>
            <person name="Luecker S."/>
            <person name="Lage O.M."/>
            <person name="Pohl T."/>
            <person name="Merkel B.J."/>
            <person name="Hornburger P."/>
            <person name="Mueller R.-W."/>
            <person name="Bruemmer F."/>
            <person name="Labrenz M."/>
            <person name="Spormann A.M."/>
            <person name="Op den Camp H."/>
            <person name="Overmann J."/>
            <person name="Amann R."/>
            <person name="Jetten M.S.M."/>
            <person name="Mascher T."/>
            <person name="Medema M.H."/>
            <person name="Devos D.P."/>
            <person name="Kaster A.-K."/>
            <person name="Ovreas L."/>
            <person name="Rohde M."/>
            <person name="Galperin M.Y."/>
            <person name="Jogler C."/>
        </authorList>
    </citation>
    <scope>NUCLEOTIDE SEQUENCE [LARGE SCALE GENOMIC DNA]</scope>
    <source>
        <strain evidence="1 2">HG15A2</strain>
    </source>
</reference>
<protein>
    <submittedName>
        <fullName evidence="1">Transposase</fullName>
    </submittedName>
</protein>
<dbReference type="AlphaFoldDB" id="A0A517N0C8"/>
<name>A0A517N0C8_9BACT</name>
<dbReference type="SUPFAM" id="SSF46689">
    <property type="entry name" value="Homeodomain-like"/>
    <property type="match status" value="1"/>
</dbReference>
<dbReference type="EMBL" id="CP036263">
    <property type="protein sequence ID" value="QDT00586.1"/>
    <property type="molecule type" value="Genomic_DNA"/>
</dbReference>
<keyword evidence="2" id="KW-1185">Reference proteome</keyword>
<dbReference type="Pfam" id="PF01527">
    <property type="entry name" value="HTH_Tnp_1"/>
    <property type="match status" value="1"/>
</dbReference>
<dbReference type="GO" id="GO:0004803">
    <property type="term" value="F:transposase activity"/>
    <property type="evidence" value="ECO:0007669"/>
    <property type="project" value="InterPro"/>
</dbReference>
<evidence type="ECO:0000313" key="2">
    <source>
        <dbReference type="Proteomes" id="UP000319852"/>
    </source>
</evidence>
<evidence type="ECO:0000313" key="1">
    <source>
        <dbReference type="EMBL" id="QDT00586.1"/>
    </source>
</evidence>
<dbReference type="OrthoDB" id="285898at2"/>
<proteinExistence type="predicted"/>
<dbReference type="InterPro" id="IPR052546">
    <property type="entry name" value="Transposase_8_domain"/>
</dbReference>
<dbReference type="GO" id="GO:0003677">
    <property type="term" value="F:DNA binding"/>
    <property type="evidence" value="ECO:0007669"/>
    <property type="project" value="InterPro"/>
</dbReference>
<dbReference type="GO" id="GO:0006313">
    <property type="term" value="P:DNA transposition"/>
    <property type="evidence" value="ECO:0007669"/>
    <property type="project" value="InterPro"/>
</dbReference>
<organism evidence="1 2">
    <name type="scientific">Adhaeretor mobilis</name>
    <dbReference type="NCBI Taxonomy" id="1930276"/>
    <lineage>
        <taxon>Bacteria</taxon>
        <taxon>Pseudomonadati</taxon>
        <taxon>Planctomycetota</taxon>
        <taxon>Planctomycetia</taxon>
        <taxon>Pirellulales</taxon>
        <taxon>Lacipirellulaceae</taxon>
        <taxon>Adhaeretor</taxon>
    </lineage>
</organism>
<dbReference type="PANTHER" id="PTHR33609">
    <property type="entry name" value="LOW CALCIUM RESPONSE LOCUS PROTEIN S"/>
    <property type="match status" value="1"/>
</dbReference>
<dbReference type="InterPro" id="IPR009057">
    <property type="entry name" value="Homeodomain-like_sf"/>
</dbReference>
<dbReference type="Proteomes" id="UP000319852">
    <property type="component" value="Chromosome"/>
</dbReference>
<gene>
    <name evidence="1" type="ORF">HG15A2_39250</name>
</gene>
<sequence length="115" mass="12998">MARQRFTEEQIGFVIRQHESGTAIVEIVRKLGISEQTFYRWKKKFAVMGLAEVCKLKSLEEENKKLKQLVADLTLDKKFAPLLARPRSPRYLTCNASIGEITFGGITISVPIGSK</sequence>
<dbReference type="Gene3D" id="1.10.10.60">
    <property type="entry name" value="Homeodomain-like"/>
    <property type="match status" value="1"/>
</dbReference>
<dbReference type="PANTHER" id="PTHR33609:SF1">
    <property type="entry name" value="TRANSPOSASE"/>
    <property type="match status" value="1"/>
</dbReference>